<feature type="region of interest" description="Disordered" evidence="1">
    <location>
        <begin position="1"/>
        <end position="21"/>
    </location>
</feature>
<dbReference type="EMBL" id="GBRH01199272">
    <property type="protein sequence ID" value="JAD98623.1"/>
    <property type="molecule type" value="Transcribed_RNA"/>
</dbReference>
<proteinExistence type="predicted"/>
<protein>
    <submittedName>
        <fullName evidence="2">Uncharacterized protein</fullName>
    </submittedName>
</protein>
<name>A0A0A9EI10_ARUDO</name>
<reference evidence="2" key="1">
    <citation type="submission" date="2014-09" db="EMBL/GenBank/DDBJ databases">
        <authorList>
            <person name="Magalhaes I.L.F."/>
            <person name="Oliveira U."/>
            <person name="Santos F.R."/>
            <person name="Vidigal T.H.D.A."/>
            <person name="Brescovit A.D."/>
            <person name="Santos A.J."/>
        </authorList>
    </citation>
    <scope>NUCLEOTIDE SEQUENCE</scope>
    <source>
        <tissue evidence="2">Shoot tissue taken approximately 20 cm above the soil surface</tissue>
    </source>
</reference>
<evidence type="ECO:0000256" key="1">
    <source>
        <dbReference type="SAM" id="MobiDB-lite"/>
    </source>
</evidence>
<organism evidence="2">
    <name type="scientific">Arundo donax</name>
    <name type="common">Giant reed</name>
    <name type="synonym">Donax arundinaceus</name>
    <dbReference type="NCBI Taxonomy" id="35708"/>
    <lineage>
        <taxon>Eukaryota</taxon>
        <taxon>Viridiplantae</taxon>
        <taxon>Streptophyta</taxon>
        <taxon>Embryophyta</taxon>
        <taxon>Tracheophyta</taxon>
        <taxon>Spermatophyta</taxon>
        <taxon>Magnoliopsida</taxon>
        <taxon>Liliopsida</taxon>
        <taxon>Poales</taxon>
        <taxon>Poaceae</taxon>
        <taxon>PACMAD clade</taxon>
        <taxon>Arundinoideae</taxon>
        <taxon>Arundineae</taxon>
        <taxon>Arundo</taxon>
    </lineage>
</organism>
<accession>A0A0A9EI10</accession>
<sequence length="21" mass="2195">MAVTCEARPPPNGKVTPAQNL</sequence>
<dbReference type="AlphaFoldDB" id="A0A0A9EI10"/>
<reference evidence="2" key="2">
    <citation type="journal article" date="2015" name="Data Brief">
        <title>Shoot transcriptome of the giant reed, Arundo donax.</title>
        <authorList>
            <person name="Barrero R.A."/>
            <person name="Guerrero F.D."/>
            <person name="Moolhuijzen P."/>
            <person name="Goolsby J.A."/>
            <person name="Tidwell J."/>
            <person name="Bellgard S.E."/>
            <person name="Bellgard M.I."/>
        </authorList>
    </citation>
    <scope>NUCLEOTIDE SEQUENCE</scope>
    <source>
        <tissue evidence="2">Shoot tissue taken approximately 20 cm above the soil surface</tissue>
    </source>
</reference>
<evidence type="ECO:0000313" key="2">
    <source>
        <dbReference type="EMBL" id="JAD98623.1"/>
    </source>
</evidence>